<gene>
    <name evidence="1" type="ORF">MLD38_031622</name>
</gene>
<reference evidence="2" key="1">
    <citation type="journal article" date="2023" name="Front. Plant Sci.">
        <title>Chromosomal-level genome assembly of Melastoma candidum provides insights into trichome evolution.</title>
        <authorList>
            <person name="Zhong Y."/>
            <person name="Wu W."/>
            <person name="Sun C."/>
            <person name="Zou P."/>
            <person name="Liu Y."/>
            <person name="Dai S."/>
            <person name="Zhou R."/>
        </authorList>
    </citation>
    <scope>NUCLEOTIDE SEQUENCE [LARGE SCALE GENOMIC DNA]</scope>
</reference>
<evidence type="ECO:0000313" key="1">
    <source>
        <dbReference type="EMBL" id="KAI4326293.1"/>
    </source>
</evidence>
<accession>A0ACB9MPP7</accession>
<keyword evidence="2" id="KW-1185">Reference proteome</keyword>
<dbReference type="Proteomes" id="UP001057402">
    <property type="component" value="Chromosome 9"/>
</dbReference>
<dbReference type="EMBL" id="CM042888">
    <property type="protein sequence ID" value="KAI4326293.1"/>
    <property type="molecule type" value="Genomic_DNA"/>
</dbReference>
<proteinExistence type="predicted"/>
<name>A0ACB9MPP7_9MYRT</name>
<comment type="caution">
    <text evidence="1">The sequence shown here is derived from an EMBL/GenBank/DDBJ whole genome shotgun (WGS) entry which is preliminary data.</text>
</comment>
<organism evidence="1 2">
    <name type="scientific">Melastoma candidum</name>
    <dbReference type="NCBI Taxonomy" id="119954"/>
    <lineage>
        <taxon>Eukaryota</taxon>
        <taxon>Viridiplantae</taxon>
        <taxon>Streptophyta</taxon>
        <taxon>Embryophyta</taxon>
        <taxon>Tracheophyta</taxon>
        <taxon>Spermatophyta</taxon>
        <taxon>Magnoliopsida</taxon>
        <taxon>eudicotyledons</taxon>
        <taxon>Gunneridae</taxon>
        <taxon>Pentapetalae</taxon>
        <taxon>rosids</taxon>
        <taxon>malvids</taxon>
        <taxon>Myrtales</taxon>
        <taxon>Melastomataceae</taxon>
        <taxon>Melastomatoideae</taxon>
        <taxon>Melastomateae</taxon>
        <taxon>Melastoma</taxon>
    </lineage>
</organism>
<evidence type="ECO:0000313" key="2">
    <source>
        <dbReference type="Proteomes" id="UP001057402"/>
    </source>
</evidence>
<protein>
    <submittedName>
        <fullName evidence="1">Uncharacterized protein</fullName>
    </submittedName>
</protein>
<sequence length="908" mass="101714">MPSDHDEDADHSASAADAAWNEALRRMLPAGAPIPDEDRLDYSIAVVYEGPPLPPSSLPRVEPVRIPVVPPIDPFRLNLHHRLVGRGCRNGVVTSVGKNNASYNRSPLQSPRSSNEELEELGDSLFSVDVAALDLKRAAAEGQSEGVGDEDVANDVHGQGNGNAVDEPPRRNPVVTFTVPRDSEDGYKENDYEAYDAARDEEDLSSNSSEVAANESPAPAVSGQRGTRSRKLLRRRGTCSRCGKGNRLKDREVCLVCDARYCSNCLLKVMGSMPEGRKCVGCIGKPIDESNRSQLGKCSRLLAKVCSPLEIKQIMRAEKECAANQLRPEQLVVNGRQLRPEELAEILGCPIPPQKLQPGKYWYDKDSGLWGKEGDKPDCIISSKMNVGGKLRVNASNGSTKVYINGREITKVELRVLKLANVQCPHDTHFWVYDDGSYEEEGQNNIKGKIWGKASTRFICSLLSLPVPPGNPHGTKEHTKTILGRSVPEYLDQGRVQKLLLFGLEGCGTSTIFKQAKFLYGNEFTAEEIQNIKLMIQSNMYRYLSMLLEGRERFEEEVLSEASHLDVKTEQAAMGENGFARGSNCIYSINPKLKHFADWLLEIMATGDLDAFFPAATREYAPIVDEVWKDPAIQETYRRREELNGLPDITKYFLDRAIEISSNEYEPSEKDILFAEGVTPSNGLSFIEFSFDERKPTSELYGNNFECPPPTMRYQLIRTNTKGLQDGCKWLDMFEDVRAIIFCIALSDYDQTYSNSAGPARNKMLASRDLFENLARNPSFRDTPFILILNKYDAFEEKIGRVPVSACEWFTEFSPVKHHTNNQALALQAYYFVAVKFKELYLSISNRKLFVCRTSARERASVDDAFRYVREVLRWDDEKEGHMDGLAGDDSYCSTEMSSSPLHQAGLR</sequence>